<dbReference type="InterPro" id="IPR036259">
    <property type="entry name" value="MFS_trans_sf"/>
</dbReference>
<dbReference type="PANTHER" id="PTHR48022">
    <property type="entry name" value="PLASTIDIC GLUCOSE TRANSPORTER 4"/>
    <property type="match status" value="1"/>
</dbReference>
<dbReference type="PROSITE" id="PS00216">
    <property type="entry name" value="SUGAR_TRANSPORT_1"/>
    <property type="match status" value="1"/>
</dbReference>
<dbReference type="InterPro" id="IPR050360">
    <property type="entry name" value="MFS_Sugar_Transporters"/>
</dbReference>
<accession>A0A4U0UEB0</accession>
<dbReference type="NCBIfam" id="TIGR00879">
    <property type="entry name" value="SP"/>
    <property type="match status" value="1"/>
</dbReference>
<sequence>MIFWQQKKDDAPKEILNWRLWYGVLVFGLMGAARGIDEGLIGTSAEQDSFIELFGLEDGSEKDQADRLSNITSMVQMGSILGAIIAFYLTDKIGRLWATRQLCMLWIGGIVIFLCSATNGSLGMLYAGRFIAGVGIGQTTVVAPTYLAETAPRWIRGLCVCAFSGSVYLGIMLAYFASWGSSIHISDSTQLQWVIPNMLHIYFAFIILTLSFFAIESPRWLVKVGKHERATANLAKLRNLAPEHWYVQSELLDINDQLDREREATLGAGWIGPIKELLTLPSNRYRLMLSVMSQILGQWSGANSITIYAPKYFEMMGTTGQNEKLFATAIFGVVKFVSSIICALFLIDLVGRKRSLISGISLQLFAMLYMAIFLVIDTGVADENSVQTSSEKSAATGAIVMIYVSGFGWAMGWNSIQYLINSEIYPLRLRAIGGSFAMTFHFVNQYGNSKAVPEMFLAMTHGGTMFFFSIVTLLGLCWVWFFLPELSGKSLESIDHIFEMPWYLIGRKGKDLTEGMGGAIETYGGVNKEKMEVVEDVREVGDREAGRA</sequence>
<evidence type="ECO:0000256" key="2">
    <source>
        <dbReference type="ARBA" id="ARBA00010992"/>
    </source>
</evidence>
<feature type="transmembrane region" description="Helical" evidence="8">
    <location>
        <begin position="362"/>
        <end position="381"/>
    </location>
</feature>
<keyword evidence="6 8" id="KW-0472">Membrane</keyword>
<proteinExistence type="inferred from homology"/>
<keyword evidence="3 7" id="KW-0813">Transport</keyword>
<dbReference type="OrthoDB" id="5296287at2759"/>
<evidence type="ECO:0000256" key="7">
    <source>
        <dbReference type="RuleBase" id="RU003346"/>
    </source>
</evidence>
<dbReference type="Pfam" id="PF00083">
    <property type="entry name" value="Sugar_tr"/>
    <property type="match status" value="1"/>
</dbReference>
<gene>
    <name evidence="10" type="ORF">B0A50_01142</name>
</gene>
<feature type="transmembrane region" description="Helical" evidence="8">
    <location>
        <begin position="329"/>
        <end position="350"/>
    </location>
</feature>
<feature type="transmembrane region" description="Helical" evidence="8">
    <location>
        <begin position="71"/>
        <end position="90"/>
    </location>
</feature>
<feature type="transmembrane region" description="Helical" evidence="8">
    <location>
        <begin position="126"/>
        <end position="147"/>
    </location>
</feature>
<dbReference type="PANTHER" id="PTHR48022:SF8">
    <property type="entry name" value="MAJOR FACILITATOR SUPERFAMILY (MFS) PROFILE DOMAIN-CONTAINING PROTEIN-RELATED"/>
    <property type="match status" value="1"/>
</dbReference>
<dbReference type="PROSITE" id="PS50850">
    <property type="entry name" value="MFS"/>
    <property type="match status" value="1"/>
</dbReference>
<dbReference type="GO" id="GO:0016020">
    <property type="term" value="C:membrane"/>
    <property type="evidence" value="ECO:0007669"/>
    <property type="project" value="UniProtKB-SubCell"/>
</dbReference>
<evidence type="ECO:0000256" key="4">
    <source>
        <dbReference type="ARBA" id="ARBA00022692"/>
    </source>
</evidence>
<comment type="similarity">
    <text evidence="2 7">Belongs to the major facilitator superfamily. Sugar transporter (TC 2.A.1.1) family.</text>
</comment>
<organism evidence="10 11">
    <name type="scientific">Salinomyces thailandicus</name>
    <dbReference type="NCBI Taxonomy" id="706561"/>
    <lineage>
        <taxon>Eukaryota</taxon>
        <taxon>Fungi</taxon>
        <taxon>Dikarya</taxon>
        <taxon>Ascomycota</taxon>
        <taxon>Pezizomycotina</taxon>
        <taxon>Dothideomycetes</taxon>
        <taxon>Dothideomycetidae</taxon>
        <taxon>Mycosphaerellales</taxon>
        <taxon>Teratosphaeriaceae</taxon>
        <taxon>Salinomyces</taxon>
    </lineage>
</organism>
<dbReference type="InterPro" id="IPR005828">
    <property type="entry name" value="MFS_sugar_transport-like"/>
</dbReference>
<evidence type="ECO:0000313" key="10">
    <source>
        <dbReference type="EMBL" id="TKA32916.1"/>
    </source>
</evidence>
<name>A0A4U0UEB0_9PEZI</name>
<feature type="transmembrane region" description="Helical" evidence="8">
    <location>
        <begin position="393"/>
        <end position="413"/>
    </location>
</feature>
<evidence type="ECO:0000256" key="5">
    <source>
        <dbReference type="ARBA" id="ARBA00022989"/>
    </source>
</evidence>
<keyword evidence="11" id="KW-1185">Reference proteome</keyword>
<keyword evidence="5 8" id="KW-1133">Transmembrane helix</keyword>
<dbReference type="PROSITE" id="PS00217">
    <property type="entry name" value="SUGAR_TRANSPORT_2"/>
    <property type="match status" value="1"/>
</dbReference>
<evidence type="ECO:0000256" key="6">
    <source>
        <dbReference type="ARBA" id="ARBA00023136"/>
    </source>
</evidence>
<evidence type="ECO:0000259" key="9">
    <source>
        <dbReference type="PROSITE" id="PS50850"/>
    </source>
</evidence>
<feature type="transmembrane region" description="Helical" evidence="8">
    <location>
        <begin position="197"/>
        <end position="215"/>
    </location>
</feature>
<dbReference type="GO" id="GO:0005351">
    <property type="term" value="F:carbohydrate:proton symporter activity"/>
    <property type="evidence" value="ECO:0007669"/>
    <property type="project" value="TreeGrafter"/>
</dbReference>
<evidence type="ECO:0000256" key="1">
    <source>
        <dbReference type="ARBA" id="ARBA00004141"/>
    </source>
</evidence>
<dbReference type="FunFam" id="1.20.1250.20:FF:000313">
    <property type="entry name" value="MFS quinate transporter"/>
    <property type="match status" value="1"/>
</dbReference>
<protein>
    <recommendedName>
        <fullName evidence="9">Major facilitator superfamily (MFS) profile domain-containing protein</fullName>
    </recommendedName>
</protein>
<dbReference type="PRINTS" id="PR00171">
    <property type="entry name" value="SUGRTRNSPORT"/>
</dbReference>
<dbReference type="Gene3D" id="1.20.1250.20">
    <property type="entry name" value="MFS general substrate transporter like domains"/>
    <property type="match status" value="1"/>
</dbReference>
<feature type="transmembrane region" description="Helical" evidence="8">
    <location>
        <begin position="154"/>
        <end position="177"/>
    </location>
</feature>
<dbReference type="EMBL" id="NAJL01000004">
    <property type="protein sequence ID" value="TKA32916.1"/>
    <property type="molecule type" value="Genomic_DNA"/>
</dbReference>
<feature type="domain" description="Major facilitator superfamily (MFS) profile" evidence="9">
    <location>
        <begin position="23"/>
        <end position="487"/>
    </location>
</feature>
<reference evidence="10 11" key="1">
    <citation type="submission" date="2017-03" db="EMBL/GenBank/DDBJ databases">
        <title>Genomes of endolithic fungi from Antarctica.</title>
        <authorList>
            <person name="Coleine C."/>
            <person name="Masonjones S."/>
            <person name="Stajich J.E."/>
        </authorList>
    </citation>
    <scope>NUCLEOTIDE SEQUENCE [LARGE SCALE GENOMIC DNA]</scope>
    <source>
        <strain evidence="10 11">CCFEE 6315</strain>
    </source>
</reference>
<dbReference type="InterPro" id="IPR003663">
    <property type="entry name" value="Sugar/inositol_transpt"/>
</dbReference>
<dbReference type="SUPFAM" id="SSF103473">
    <property type="entry name" value="MFS general substrate transporter"/>
    <property type="match status" value="1"/>
</dbReference>
<dbReference type="InterPro" id="IPR020846">
    <property type="entry name" value="MFS_dom"/>
</dbReference>
<keyword evidence="4 8" id="KW-0812">Transmembrane</keyword>
<comment type="subcellular location">
    <subcellularLocation>
        <location evidence="1">Membrane</location>
        <topology evidence="1">Multi-pass membrane protein</topology>
    </subcellularLocation>
</comment>
<dbReference type="Proteomes" id="UP000308549">
    <property type="component" value="Unassembled WGS sequence"/>
</dbReference>
<evidence type="ECO:0000313" key="11">
    <source>
        <dbReference type="Proteomes" id="UP000308549"/>
    </source>
</evidence>
<feature type="transmembrane region" description="Helical" evidence="8">
    <location>
        <begin position="425"/>
        <end position="443"/>
    </location>
</feature>
<feature type="transmembrane region" description="Helical" evidence="8">
    <location>
        <begin position="287"/>
        <end position="309"/>
    </location>
</feature>
<evidence type="ECO:0000256" key="8">
    <source>
        <dbReference type="SAM" id="Phobius"/>
    </source>
</evidence>
<feature type="transmembrane region" description="Helical" evidence="8">
    <location>
        <begin position="102"/>
        <end position="120"/>
    </location>
</feature>
<feature type="transmembrane region" description="Helical" evidence="8">
    <location>
        <begin position="463"/>
        <end position="483"/>
    </location>
</feature>
<dbReference type="AlphaFoldDB" id="A0A4U0UEB0"/>
<comment type="caution">
    <text evidence="10">The sequence shown here is derived from an EMBL/GenBank/DDBJ whole genome shotgun (WGS) entry which is preliminary data.</text>
</comment>
<feature type="transmembrane region" description="Helical" evidence="8">
    <location>
        <begin position="20"/>
        <end position="36"/>
    </location>
</feature>
<evidence type="ECO:0000256" key="3">
    <source>
        <dbReference type="ARBA" id="ARBA00022448"/>
    </source>
</evidence>
<dbReference type="InterPro" id="IPR005829">
    <property type="entry name" value="Sugar_transporter_CS"/>
</dbReference>